<dbReference type="InterPro" id="IPR050271">
    <property type="entry name" value="UDP-glycosyltransferase"/>
</dbReference>
<comment type="caution">
    <text evidence="13">The sequence shown here is derived from an EMBL/GenBank/DDBJ whole genome shotgun (WGS) entry which is preliminary data.</text>
</comment>
<evidence type="ECO:0000313" key="14">
    <source>
        <dbReference type="Proteomes" id="UP001367676"/>
    </source>
</evidence>
<keyword evidence="8 11" id="KW-0472">Membrane</keyword>
<dbReference type="InterPro" id="IPR002213">
    <property type="entry name" value="UDP_glucos_trans"/>
</dbReference>
<keyword evidence="14" id="KW-1185">Reference proteome</keyword>
<feature type="transmembrane region" description="Helical" evidence="11">
    <location>
        <begin position="471"/>
        <end position="494"/>
    </location>
</feature>
<dbReference type="FunFam" id="3.40.50.2000:FF:000050">
    <property type="entry name" value="UDP-glucuronosyltransferase"/>
    <property type="match status" value="1"/>
</dbReference>
<organism evidence="13 14">
    <name type="scientific">Parthenolecanium corni</name>
    <dbReference type="NCBI Taxonomy" id="536013"/>
    <lineage>
        <taxon>Eukaryota</taxon>
        <taxon>Metazoa</taxon>
        <taxon>Ecdysozoa</taxon>
        <taxon>Arthropoda</taxon>
        <taxon>Hexapoda</taxon>
        <taxon>Insecta</taxon>
        <taxon>Pterygota</taxon>
        <taxon>Neoptera</taxon>
        <taxon>Paraneoptera</taxon>
        <taxon>Hemiptera</taxon>
        <taxon>Sternorrhyncha</taxon>
        <taxon>Coccoidea</taxon>
        <taxon>Coccidae</taxon>
        <taxon>Parthenolecanium</taxon>
    </lineage>
</organism>
<dbReference type="AlphaFoldDB" id="A0AAN9T391"/>
<feature type="signal peptide" evidence="12">
    <location>
        <begin position="1"/>
        <end position="21"/>
    </location>
</feature>
<keyword evidence="6" id="KW-0256">Endoplasmic reticulum</keyword>
<dbReference type="SUPFAM" id="SSF53756">
    <property type="entry name" value="UDP-Glycosyltransferase/glycogen phosphorylase"/>
    <property type="match status" value="1"/>
</dbReference>
<evidence type="ECO:0000313" key="13">
    <source>
        <dbReference type="EMBL" id="KAK7571163.1"/>
    </source>
</evidence>
<evidence type="ECO:0000256" key="1">
    <source>
        <dbReference type="ARBA" id="ARBA00004240"/>
    </source>
</evidence>
<feature type="chain" id="PRO_5042821661" description="Glucuronosyltransferase" evidence="12">
    <location>
        <begin position="22"/>
        <end position="517"/>
    </location>
</feature>
<name>A0AAN9T391_9HEMI</name>
<dbReference type="PANTHER" id="PTHR48043">
    <property type="entry name" value="EG:EG0003.4 PROTEIN-RELATED"/>
    <property type="match status" value="1"/>
</dbReference>
<keyword evidence="9" id="KW-0325">Glycoprotein</keyword>
<comment type="similarity">
    <text evidence="2">Belongs to the UDP-glycosyltransferase family.</text>
</comment>
<proteinExistence type="inferred from homology"/>
<evidence type="ECO:0000256" key="10">
    <source>
        <dbReference type="ARBA" id="ARBA00046288"/>
    </source>
</evidence>
<evidence type="ECO:0000256" key="8">
    <source>
        <dbReference type="ARBA" id="ARBA00023136"/>
    </source>
</evidence>
<keyword evidence="5 11" id="KW-0812">Transmembrane</keyword>
<dbReference type="EMBL" id="JBBCAQ010000041">
    <property type="protein sequence ID" value="KAK7571163.1"/>
    <property type="molecule type" value="Genomic_DNA"/>
</dbReference>
<gene>
    <name evidence="13" type="ORF">V9T40_014767</name>
</gene>
<evidence type="ECO:0000256" key="7">
    <source>
        <dbReference type="ARBA" id="ARBA00022989"/>
    </source>
</evidence>
<keyword evidence="4" id="KW-0808">Transferase</keyword>
<comment type="subcellular location">
    <subcellularLocation>
        <location evidence="10">Endomembrane system</location>
        <topology evidence="10">Single-pass type I membrane protein</topology>
    </subcellularLocation>
    <subcellularLocation>
        <location evidence="1">Endoplasmic reticulum</location>
    </subcellularLocation>
</comment>
<evidence type="ECO:0000256" key="9">
    <source>
        <dbReference type="ARBA" id="ARBA00023180"/>
    </source>
</evidence>
<evidence type="ECO:0000256" key="2">
    <source>
        <dbReference type="ARBA" id="ARBA00009995"/>
    </source>
</evidence>
<protein>
    <recommendedName>
        <fullName evidence="15">Glucuronosyltransferase</fullName>
    </recommendedName>
</protein>
<keyword evidence="7 11" id="KW-1133">Transmembrane helix</keyword>
<dbReference type="Proteomes" id="UP001367676">
    <property type="component" value="Unassembled WGS sequence"/>
</dbReference>
<evidence type="ECO:0000256" key="4">
    <source>
        <dbReference type="ARBA" id="ARBA00022679"/>
    </source>
</evidence>
<dbReference type="PANTHER" id="PTHR48043:SF145">
    <property type="entry name" value="FI06409P-RELATED"/>
    <property type="match status" value="1"/>
</dbReference>
<dbReference type="GO" id="GO:0008194">
    <property type="term" value="F:UDP-glycosyltransferase activity"/>
    <property type="evidence" value="ECO:0007669"/>
    <property type="project" value="InterPro"/>
</dbReference>
<dbReference type="CDD" id="cd03784">
    <property type="entry name" value="GT1_Gtf-like"/>
    <property type="match status" value="1"/>
</dbReference>
<evidence type="ECO:0000256" key="11">
    <source>
        <dbReference type="SAM" id="Phobius"/>
    </source>
</evidence>
<dbReference type="Pfam" id="PF00201">
    <property type="entry name" value="UDPGT"/>
    <property type="match status" value="1"/>
</dbReference>
<evidence type="ECO:0000256" key="12">
    <source>
        <dbReference type="SAM" id="SignalP"/>
    </source>
</evidence>
<evidence type="ECO:0000256" key="3">
    <source>
        <dbReference type="ARBA" id="ARBA00022676"/>
    </source>
</evidence>
<evidence type="ECO:0000256" key="6">
    <source>
        <dbReference type="ARBA" id="ARBA00022824"/>
    </source>
</evidence>
<sequence>MKVALAFSSSLLLTMLAYVEGARILAFFPIGGSSHYSVAEALLKELAARGHNVTSITSLPQKKPVPNFRDVDVSGTRGPSANSLPFEFVRTKLQSTYRNFHTIANVSRMYCEIAFAQQKVKDVLDEEKYDLVITEIFGADCGVGFAWKFDAPLISILPPRRTTWSLARVGNPSTPSYMHMAHSSYPQRMDFFQRLINACWQVYYYVTYFNVHNGEETNRLSRQFFGKDVPPVNDIVFNTSLVFANSHFTIDTAYPMVPNYIEIAGIHMTKAKPLPKDLQTFMDEAKDGVIYFTLGSLVRVSTMPKETIKAFRDAFAEVPQKVLWKFELDLEDAPPNVLVSKWFPQIDIFNHSNLRAYISHGGNSGSIEAVHFGIPMIGIPLFYEQHSVIQNFVDKGVAVRLDLNELTKENILSAIRTVVNDKGYRERMKQLSEAYHDRPMSPMETAVYWTEYVIRHKGARHLQSVGATLPWYQYLLLDVIGFCLFVIIASLYVLTSVLKMLISLVKGFASPKKIKKN</sequence>
<accession>A0AAN9T391</accession>
<evidence type="ECO:0008006" key="15">
    <source>
        <dbReference type="Google" id="ProtNLM"/>
    </source>
</evidence>
<keyword evidence="3" id="KW-0328">Glycosyltransferase</keyword>
<dbReference type="GO" id="GO:0005783">
    <property type="term" value="C:endoplasmic reticulum"/>
    <property type="evidence" value="ECO:0007669"/>
    <property type="project" value="UniProtKB-SubCell"/>
</dbReference>
<dbReference type="Gene3D" id="3.40.50.2000">
    <property type="entry name" value="Glycogen Phosphorylase B"/>
    <property type="match status" value="2"/>
</dbReference>
<reference evidence="13 14" key="1">
    <citation type="submission" date="2024-03" db="EMBL/GenBank/DDBJ databases">
        <title>Adaptation during the transition from Ophiocordyceps entomopathogen to insect associate is accompanied by gene loss and intensified selection.</title>
        <authorList>
            <person name="Ward C.M."/>
            <person name="Onetto C.A."/>
            <person name="Borneman A.R."/>
        </authorList>
    </citation>
    <scope>NUCLEOTIDE SEQUENCE [LARGE SCALE GENOMIC DNA]</scope>
    <source>
        <strain evidence="13">AWRI1</strain>
        <tissue evidence="13">Single Adult Female</tissue>
    </source>
</reference>
<evidence type="ECO:0000256" key="5">
    <source>
        <dbReference type="ARBA" id="ARBA00022692"/>
    </source>
</evidence>
<keyword evidence="12" id="KW-0732">Signal</keyword>